<sequence length="305" mass="34946">MRDLQGFACGRLASVSRSEIEFISGHFYEIDLGELKKFGNEIISEVLKSGSLQIESEDSLLDFLIEIYGGDGSASFLFDYVAFENVSNDGLARFYEAFDLDDIDREVWKMVVERSMKSKAKSADQKVEKRYKYGAKPFLYEKGKEFNGIVRHLTEKTGGNIHSNGTIEVTSNSYCSSCEPWNLLDFDNGNYYMANGRWDVYVCYDFKEKKVKITNYSINSIKHSTGHHLKSWVVEVSDDGKEWTTIDEQKESQKLNGTNLAATFDVQPNDYSRYVRFRNTAGPWGGNSLWFCSLEFYGYLKDESQ</sequence>
<dbReference type="InterPro" id="IPR000421">
    <property type="entry name" value="FA58C"/>
</dbReference>
<gene>
    <name evidence="2" type="ORF">M9Y10_016246</name>
</gene>
<dbReference type="Pfam" id="PF00754">
    <property type="entry name" value="F5_F8_type_C"/>
    <property type="match status" value="1"/>
</dbReference>
<protein>
    <recommendedName>
        <fullName evidence="1">F5/8 type C domain-containing protein</fullName>
    </recommendedName>
</protein>
<keyword evidence="3" id="KW-1185">Reference proteome</keyword>
<name>A0ABR2HVL7_9EUKA</name>
<feature type="domain" description="F5/8 type C" evidence="1">
    <location>
        <begin position="179"/>
        <end position="287"/>
    </location>
</feature>
<dbReference type="Proteomes" id="UP001470230">
    <property type="component" value="Unassembled WGS sequence"/>
</dbReference>
<organism evidence="2 3">
    <name type="scientific">Tritrichomonas musculus</name>
    <dbReference type="NCBI Taxonomy" id="1915356"/>
    <lineage>
        <taxon>Eukaryota</taxon>
        <taxon>Metamonada</taxon>
        <taxon>Parabasalia</taxon>
        <taxon>Tritrichomonadida</taxon>
        <taxon>Tritrichomonadidae</taxon>
        <taxon>Tritrichomonas</taxon>
    </lineage>
</organism>
<accession>A0ABR2HVL7</accession>
<dbReference type="EMBL" id="JAPFFF010000021">
    <property type="protein sequence ID" value="KAK8853704.1"/>
    <property type="molecule type" value="Genomic_DNA"/>
</dbReference>
<reference evidence="2 3" key="1">
    <citation type="submission" date="2024-04" db="EMBL/GenBank/DDBJ databases">
        <title>Tritrichomonas musculus Genome.</title>
        <authorList>
            <person name="Alves-Ferreira E."/>
            <person name="Grigg M."/>
            <person name="Lorenzi H."/>
            <person name="Galac M."/>
        </authorList>
    </citation>
    <scope>NUCLEOTIDE SEQUENCE [LARGE SCALE GENOMIC DNA]</scope>
    <source>
        <strain evidence="2 3">EAF2021</strain>
    </source>
</reference>
<dbReference type="SUPFAM" id="SSF49785">
    <property type="entry name" value="Galactose-binding domain-like"/>
    <property type="match status" value="1"/>
</dbReference>
<proteinExistence type="predicted"/>
<comment type="caution">
    <text evidence="2">The sequence shown here is derived from an EMBL/GenBank/DDBJ whole genome shotgun (WGS) entry which is preliminary data.</text>
</comment>
<dbReference type="InterPro" id="IPR008979">
    <property type="entry name" value="Galactose-bd-like_sf"/>
</dbReference>
<evidence type="ECO:0000313" key="3">
    <source>
        <dbReference type="Proteomes" id="UP001470230"/>
    </source>
</evidence>
<evidence type="ECO:0000313" key="2">
    <source>
        <dbReference type="EMBL" id="KAK8853704.1"/>
    </source>
</evidence>
<dbReference type="Gene3D" id="2.60.120.260">
    <property type="entry name" value="Galactose-binding domain-like"/>
    <property type="match status" value="1"/>
</dbReference>
<evidence type="ECO:0000259" key="1">
    <source>
        <dbReference type="Pfam" id="PF00754"/>
    </source>
</evidence>